<reference evidence="6 7" key="1">
    <citation type="journal article" date="2023" name="G3 (Bethesda)">
        <title>A chromosome-level genome assembly of Zasmidium syzygii isolated from banana leaves.</title>
        <authorList>
            <person name="van Westerhoven A.C."/>
            <person name="Mehrabi R."/>
            <person name="Talebi R."/>
            <person name="Steentjes M.B.F."/>
            <person name="Corcolon B."/>
            <person name="Chong P.A."/>
            <person name="Kema G.H.J."/>
            <person name="Seidl M.F."/>
        </authorList>
    </citation>
    <scope>NUCLEOTIDE SEQUENCE [LARGE SCALE GENOMIC DNA]</scope>
    <source>
        <strain evidence="6 7">P124</strain>
    </source>
</reference>
<dbReference type="Pfam" id="PF00067">
    <property type="entry name" value="p450"/>
    <property type="match status" value="1"/>
</dbReference>
<comment type="similarity">
    <text evidence="2 5">Belongs to the cytochrome P450 family.</text>
</comment>
<dbReference type="SUPFAM" id="SSF48264">
    <property type="entry name" value="Cytochrome P450"/>
    <property type="match status" value="1"/>
</dbReference>
<dbReference type="PANTHER" id="PTHR24305:SF166">
    <property type="entry name" value="CYTOCHROME P450 12A4, MITOCHONDRIAL-RELATED"/>
    <property type="match status" value="1"/>
</dbReference>
<evidence type="ECO:0000256" key="5">
    <source>
        <dbReference type="RuleBase" id="RU000461"/>
    </source>
</evidence>
<keyword evidence="3 5" id="KW-0479">Metal-binding</keyword>
<organism evidence="6 7">
    <name type="scientific">Zasmidium cellare</name>
    <name type="common">Wine cellar mold</name>
    <name type="synonym">Racodium cellare</name>
    <dbReference type="NCBI Taxonomy" id="395010"/>
    <lineage>
        <taxon>Eukaryota</taxon>
        <taxon>Fungi</taxon>
        <taxon>Dikarya</taxon>
        <taxon>Ascomycota</taxon>
        <taxon>Pezizomycotina</taxon>
        <taxon>Dothideomycetes</taxon>
        <taxon>Dothideomycetidae</taxon>
        <taxon>Mycosphaerellales</taxon>
        <taxon>Mycosphaerellaceae</taxon>
        <taxon>Zasmidium</taxon>
    </lineage>
</organism>
<dbReference type="PRINTS" id="PR00385">
    <property type="entry name" value="P450"/>
</dbReference>
<keyword evidence="5" id="KW-0560">Oxidoreductase</keyword>
<dbReference type="InterPro" id="IPR050121">
    <property type="entry name" value="Cytochrome_P450_monoxygenase"/>
</dbReference>
<evidence type="ECO:0008006" key="8">
    <source>
        <dbReference type="Google" id="ProtNLM"/>
    </source>
</evidence>
<sequence>MAYEKRTGTMSAYFVEQLVKRNEPVMQFFLLPFMAPVSYICDGREASDVMTHRIKEFDRSRLFGDLFVAYMPHSSITFPTDNDWKYNRSLISETMLPRFLEASGAKQAYGAFKELVSLWQEKARLADDRAIDVAGDTRMAAMDAIWAMTFGSSIDTCKTAAAYFSKTPGLEPPTESSTPQLANLPSYPHPPIFESLMTLLHSSRIAMSVGHRAHWLAMSVLPSLRKAKKIRDKLVRERLSQTYARFASKTNGSKVAEKGVASAIDIAVQREITVAAKEGRLALNAKATEGIHNELCLFLAAGSAITADTISWGLKRLTAHQDVQAVLRAETIEKFQSFDMNGVPPIAEAIATTDLPQLDAFIEEVLRCHPLGNSNNAGPSLLSIPFPISDQNRSPTSLKSTSSKWDHHSDLETFRPDRWLIQDSSGSKHVKFDPSAYPMQTFGEGPRSCFGKKFAYLEMRIALTLILWNFELLPIPEELVDFDIVEELTRNARHVRLRLKRIS</sequence>
<evidence type="ECO:0000256" key="4">
    <source>
        <dbReference type="ARBA" id="ARBA00023004"/>
    </source>
</evidence>
<protein>
    <recommendedName>
        <fullName evidence="8">Cytochrome P450</fullName>
    </recommendedName>
</protein>
<keyword evidence="7" id="KW-1185">Reference proteome</keyword>
<evidence type="ECO:0000256" key="2">
    <source>
        <dbReference type="ARBA" id="ARBA00010617"/>
    </source>
</evidence>
<gene>
    <name evidence="6" type="ORF">PRZ48_013286</name>
</gene>
<dbReference type="InterPro" id="IPR002403">
    <property type="entry name" value="Cyt_P450_E_grp-IV"/>
</dbReference>
<evidence type="ECO:0000313" key="6">
    <source>
        <dbReference type="EMBL" id="KAK4496017.1"/>
    </source>
</evidence>
<dbReference type="Gene3D" id="1.10.630.10">
    <property type="entry name" value="Cytochrome P450"/>
    <property type="match status" value="1"/>
</dbReference>
<keyword evidence="4 5" id="KW-0408">Iron</keyword>
<dbReference type="PROSITE" id="PS00086">
    <property type="entry name" value="CYTOCHROME_P450"/>
    <property type="match status" value="1"/>
</dbReference>
<dbReference type="PANTHER" id="PTHR24305">
    <property type="entry name" value="CYTOCHROME P450"/>
    <property type="match status" value="1"/>
</dbReference>
<dbReference type="Proteomes" id="UP001305779">
    <property type="component" value="Unassembled WGS sequence"/>
</dbReference>
<comment type="cofactor">
    <cofactor evidence="1">
        <name>heme</name>
        <dbReference type="ChEBI" id="CHEBI:30413"/>
    </cofactor>
</comment>
<evidence type="ECO:0000256" key="3">
    <source>
        <dbReference type="ARBA" id="ARBA00022723"/>
    </source>
</evidence>
<keyword evidence="5" id="KW-0503">Monooxygenase</keyword>
<dbReference type="PRINTS" id="PR00465">
    <property type="entry name" value="EP450IV"/>
</dbReference>
<comment type="caution">
    <text evidence="6">The sequence shown here is derived from an EMBL/GenBank/DDBJ whole genome shotgun (WGS) entry which is preliminary data.</text>
</comment>
<name>A0ABR0E3L5_ZASCE</name>
<dbReference type="InterPro" id="IPR036396">
    <property type="entry name" value="Cyt_P450_sf"/>
</dbReference>
<keyword evidence="5" id="KW-0349">Heme</keyword>
<dbReference type="InterPro" id="IPR017972">
    <property type="entry name" value="Cyt_P450_CS"/>
</dbReference>
<dbReference type="EMBL" id="JAXOVC010000011">
    <property type="protein sequence ID" value="KAK4496017.1"/>
    <property type="molecule type" value="Genomic_DNA"/>
</dbReference>
<accession>A0ABR0E3L5</accession>
<proteinExistence type="inferred from homology"/>
<evidence type="ECO:0000313" key="7">
    <source>
        <dbReference type="Proteomes" id="UP001305779"/>
    </source>
</evidence>
<evidence type="ECO:0000256" key="1">
    <source>
        <dbReference type="ARBA" id="ARBA00001971"/>
    </source>
</evidence>
<dbReference type="InterPro" id="IPR001128">
    <property type="entry name" value="Cyt_P450"/>
</dbReference>